<organism evidence="2 3">
    <name type="scientific">Aaosphaeria arxii CBS 175.79</name>
    <dbReference type="NCBI Taxonomy" id="1450172"/>
    <lineage>
        <taxon>Eukaryota</taxon>
        <taxon>Fungi</taxon>
        <taxon>Dikarya</taxon>
        <taxon>Ascomycota</taxon>
        <taxon>Pezizomycotina</taxon>
        <taxon>Dothideomycetes</taxon>
        <taxon>Pleosporomycetidae</taxon>
        <taxon>Pleosporales</taxon>
        <taxon>Pleosporales incertae sedis</taxon>
        <taxon>Aaosphaeria</taxon>
    </lineage>
</organism>
<proteinExistence type="predicted"/>
<protein>
    <submittedName>
        <fullName evidence="2">Uncharacterized protein</fullName>
    </submittedName>
</protein>
<sequence length="287" mass="28060">MLSRGRSGTLVAVGIGTVTSVAGKPIDGLPRDKSGREIAGETFGRDAEGIATGMEPIGGRMGADNTGSAPSADTAGTDRIGPRRGTEASGGRSGAERMGSDASGARMGRDAAGMTDGTDTGDGAGADSGGWDAAGIDSGGSDANGSDATDNGPSESDGAAEGTAISVVGRRDTTGTDRSPDATGGIATRDALEGTGGSSEPAAVGITGAETVRVIAEAATDGIETGGTTIDEDGSFTDEITDGGRFKGINAIAVVTTARVPILLTTPPTLAATPETPLSEQRCRVLS</sequence>
<dbReference type="Proteomes" id="UP000799778">
    <property type="component" value="Unassembled WGS sequence"/>
</dbReference>
<evidence type="ECO:0000256" key="1">
    <source>
        <dbReference type="SAM" id="MobiDB-lite"/>
    </source>
</evidence>
<evidence type="ECO:0000313" key="2">
    <source>
        <dbReference type="EMBL" id="KAF2022206.1"/>
    </source>
</evidence>
<feature type="compositionally biased region" description="Basic and acidic residues" evidence="1">
    <location>
        <begin position="169"/>
        <end position="180"/>
    </location>
</feature>
<gene>
    <name evidence="2" type="ORF">BU24DRAFT_458083</name>
</gene>
<feature type="compositionally biased region" description="Low complexity" evidence="1">
    <location>
        <begin position="129"/>
        <end position="150"/>
    </location>
</feature>
<dbReference type="RefSeq" id="XP_033390545.1">
    <property type="nucleotide sequence ID" value="XM_033531591.1"/>
</dbReference>
<dbReference type="EMBL" id="ML978066">
    <property type="protein sequence ID" value="KAF2022206.1"/>
    <property type="molecule type" value="Genomic_DNA"/>
</dbReference>
<reference evidence="2" key="1">
    <citation type="journal article" date="2020" name="Stud. Mycol.">
        <title>101 Dothideomycetes genomes: a test case for predicting lifestyles and emergence of pathogens.</title>
        <authorList>
            <person name="Haridas S."/>
            <person name="Albert R."/>
            <person name="Binder M."/>
            <person name="Bloem J."/>
            <person name="Labutti K."/>
            <person name="Salamov A."/>
            <person name="Andreopoulos B."/>
            <person name="Baker S."/>
            <person name="Barry K."/>
            <person name="Bills G."/>
            <person name="Bluhm B."/>
            <person name="Cannon C."/>
            <person name="Castanera R."/>
            <person name="Culley D."/>
            <person name="Daum C."/>
            <person name="Ezra D."/>
            <person name="Gonzalez J."/>
            <person name="Henrissat B."/>
            <person name="Kuo A."/>
            <person name="Liang C."/>
            <person name="Lipzen A."/>
            <person name="Lutzoni F."/>
            <person name="Magnuson J."/>
            <person name="Mondo S."/>
            <person name="Nolan M."/>
            <person name="Ohm R."/>
            <person name="Pangilinan J."/>
            <person name="Park H.-J."/>
            <person name="Ramirez L."/>
            <person name="Alfaro M."/>
            <person name="Sun H."/>
            <person name="Tritt A."/>
            <person name="Yoshinaga Y."/>
            <person name="Zwiers L.-H."/>
            <person name="Turgeon B."/>
            <person name="Goodwin S."/>
            <person name="Spatafora J."/>
            <person name="Crous P."/>
            <person name="Grigoriev I."/>
        </authorList>
    </citation>
    <scope>NUCLEOTIDE SEQUENCE</scope>
    <source>
        <strain evidence="2">CBS 175.79</strain>
    </source>
</reference>
<feature type="region of interest" description="Disordered" evidence="1">
    <location>
        <begin position="21"/>
        <end position="203"/>
    </location>
</feature>
<dbReference type="GeneID" id="54288988"/>
<evidence type="ECO:0000313" key="3">
    <source>
        <dbReference type="Proteomes" id="UP000799778"/>
    </source>
</evidence>
<dbReference type="AlphaFoldDB" id="A0A6A5YAF3"/>
<accession>A0A6A5YAF3</accession>
<keyword evidence="3" id="KW-1185">Reference proteome</keyword>
<name>A0A6A5YAF3_9PLEO</name>
<feature type="compositionally biased region" description="Basic and acidic residues" evidence="1">
    <location>
        <begin position="29"/>
        <end position="48"/>
    </location>
</feature>